<name>A0A841LSX1_9HYPH</name>
<keyword evidence="1" id="KW-0694">RNA-binding</keyword>
<dbReference type="SUPFAM" id="SSF55174">
    <property type="entry name" value="Alpha-L RNA-binding motif"/>
    <property type="match status" value="1"/>
</dbReference>
<gene>
    <name evidence="4" type="ORF">FHS77_001876</name>
</gene>
<protein>
    <submittedName>
        <fullName evidence="4">Ribosome-associated heat shock protein Hsp15</fullName>
    </submittedName>
</protein>
<keyword evidence="5" id="KW-1185">Reference proteome</keyword>
<dbReference type="PROSITE" id="PS50889">
    <property type="entry name" value="S4"/>
    <property type="match status" value="1"/>
</dbReference>
<evidence type="ECO:0000259" key="3">
    <source>
        <dbReference type="SMART" id="SM00363"/>
    </source>
</evidence>
<sequence>MSVAAEKQRIDKWLFFARVVKSRSLAAKLAAGGHVRVNGQKIDQASYGVKLGDDLTITLERKILIYKVLLLGERRGPAVEAQLLYQDNSPAMPAKDDLTNIKSGLRDAGSGRPTKRERRLTDKLRQVFSD</sequence>
<organism evidence="4 5">
    <name type="scientific">Paenochrobactrum gallinarii</name>
    <dbReference type="NCBI Taxonomy" id="643673"/>
    <lineage>
        <taxon>Bacteria</taxon>
        <taxon>Pseudomonadati</taxon>
        <taxon>Pseudomonadota</taxon>
        <taxon>Alphaproteobacteria</taxon>
        <taxon>Hyphomicrobiales</taxon>
        <taxon>Brucellaceae</taxon>
        <taxon>Paenochrobactrum</taxon>
    </lineage>
</organism>
<dbReference type="Gene3D" id="3.10.290.10">
    <property type="entry name" value="RNA-binding S4 domain"/>
    <property type="match status" value="1"/>
</dbReference>
<evidence type="ECO:0000256" key="1">
    <source>
        <dbReference type="PROSITE-ProRule" id="PRU00182"/>
    </source>
</evidence>
<keyword evidence="4" id="KW-0346">Stress response</keyword>
<evidence type="ECO:0000256" key="2">
    <source>
        <dbReference type="SAM" id="MobiDB-lite"/>
    </source>
</evidence>
<evidence type="ECO:0000313" key="4">
    <source>
        <dbReference type="EMBL" id="MBB6261325.1"/>
    </source>
</evidence>
<evidence type="ECO:0000313" key="5">
    <source>
        <dbReference type="Proteomes" id="UP000555393"/>
    </source>
</evidence>
<dbReference type="SMART" id="SM00363">
    <property type="entry name" value="S4"/>
    <property type="match status" value="1"/>
</dbReference>
<dbReference type="InterPro" id="IPR002942">
    <property type="entry name" value="S4_RNA-bd"/>
</dbReference>
<dbReference type="InterPro" id="IPR036986">
    <property type="entry name" value="S4_RNA-bd_sf"/>
</dbReference>
<feature type="region of interest" description="Disordered" evidence="2">
    <location>
        <begin position="94"/>
        <end position="121"/>
    </location>
</feature>
<dbReference type="CDD" id="cd00165">
    <property type="entry name" value="S4"/>
    <property type="match status" value="1"/>
</dbReference>
<accession>A0A841LSX1</accession>
<proteinExistence type="predicted"/>
<reference evidence="4 5" key="1">
    <citation type="submission" date="2020-08" db="EMBL/GenBank/DDBJ databases">
        <title>Genomic Encyclopedia of Type Strains, Phase IV (KMG-IV): sequencing the most valuable type-strain genomes for metagenomic binning, comparative biology and taxonomic classification.</title>
        <authorList>
            <person name="Goeker M."/>
        </authorList>
    </citation>
    <scope>NUCLEOTIDE SEQUENCE [LARGE SCALE GENOMIC DNA]</scope>
    <source>
        <strain evidence="4 5">DSM 22336</strain>
    </source>
</reference>
<dbReference type="Pfam" id="PF01479">
    <property type="entry name" value="S4"/>
    <property type="match status" value="1"/>
</dbReference>
<dbReference type="RefSeq" id="WP_184222575.1">
    <property type="nucleotide sequence ID" value="NZ_JACIIU010000007.1"/>
</dbReference>
<feature type="domain" description="RNA-binding S4" evidence="3">
    <location>
        <begin position="8"/>
        <end position="69"/>
    </location>
</feature>
<dbReference type="GO" id="GO:0003723">
    <property type="term" value="F:RNA binding"/>
    <property type="evidence" value="ECO:0007669"/>
    <property type="project" value="UniProtKB-KW"/>
</dbReference>
<comment type="caution">
    <text evidence="4">The sequence shown here is derived from an EMBL/GenBank/DDBJ whole genome shotgun (WGS) entry which is preliminary data.</text>
</comment>
<dbReference type="EMBL" id="JACIIU010000007">
    <property type="protein sequence ID" value="MBB6261325.1"/>
    <property type="molecule type" value="Genomic_DNA"/>
</dbReference>
<dbReference type="Proteomes" id="UP000555393">
    <property type="component" value="Unassembled WGS sequence"/>
</dbReference>
<dbReference type="AlphaFoldDB" id="A0A841LSX1"/>